<protein>
    <recommendedName>
        <fullName evidence="3">VWA domain-containing protein</fullName>
    </recommendedName>
</protein>
<accession>A0ABX7N9T0</accession>
<organism evidence="1 2">
    <name type="scientific">Myxococcus landrumensis</name>
    <dbReference type="NCBI Taxonomy" id="2813577"/>
    <lineage>
        <taxon>Bacteria</taxon>
        <taxon>Pseudomonadati</taxon>
        <taxon>Myxococcota</taxon>
        <taxon>Myxococcia</taxon>
        <taxon>Myxococcales</taxon>
        <taxon>Cystobacterineae</taxon>
        <taxon>Myxococcaceae</taxon>
        <taxon>Myxococcus</taxon>
    </lineage>
</organism>
<proteinExistence type="predicted"/>
<keyword evidence="2" id="KW-1185">Reference proteome</keyword>
<dbReference type="RefSeq" id="WP_206716884.1">
    <property type="nucleotide sequence ID" value="NZ_CP071091.1"/>
</dbReference>
<evidence type="ECO:0000313" key="1">
    <source>
        <dbReference type="EMBL" id="QSQ15144.1"/>
    </source>
</evidence>
<dbReference type="Proteomes" id="UP000663090">
    <property type="component" value="Chromosome"/>
</dbReference>
<sequence>MAVAAEVRVEQVAREDLVMFVNACFSCTGQREFYGDARGQSVSIEFLHQYILGNYRRLYRRTLAAGINHFNQAQIILNLLAIGSPVDVQERREEGALISAALRRLPPQRAFRVLESLRSRRINNRRARAIAREYLSSRADLAFDAVKYRAKLRAAVVHGHLKLEGELGPFLFHGWKKRVYTQPLLETFRKAHFAQEALYELPYTVAEGLAQKHGVPRDVFLQRIEPRLTQAERLRLQESAARDGAEVPAVDLSRAPLTKLCLYVLALKDEVRLERRDELHTALERASARVLARAPATLGRVAAVLDNSYSSSGSIQKRRRPLGVALASHYLLGASAREYRAFWTSPVDDPLRVVARGQSDLATPLLAALEWGPDLVVIVSDGYDNDPPHAVAELTRVFRERLDPGRRTALVHVNPVFDADEYAPRSLGEAVATVGVRDAEDVPTVLGFARFAEGTASLSELERYLAARVASWLDREPRKGEPTREEEES</sequence>
<evidence type="ECO:0008006" key="3">
    <source>
        <dbReference type="Google" id="ProtNLM"/>
    </source>
</evidence>
<gene>
    <name evidence="1" type="ORF">JY572_03395</name>
</gene>
<dbReference type="EMBL" id="CP071091">
    <property type="protein sequence ID" value="QSQ15144.1"/>
    <property type="molecule type" value="Genomic_DNA"/>
</dbReference>
<reference evidence="1 2" key="1">
    <citation type="submission" date="2021-02" db="EMBL/GenBank/DDBJ databases">
        <title>De Novo genome assembly of isolated myxobacteria.</title>
        <authorList>
            <person name="Stevens D.C."/>
        </authorList>
    </citation>
    <scope>NUCLEOTIDE SEQUENCE [LARGE SCALE GENOMIC DNA]</scope>
    <source>
        <strain evidence="1 2">SCHIC003</strain>
    </source>
</reference>
<name>A0ABX7N9T0_9BACT</name>
<evidence type="ECO:0000313" key="2">
    <source>
        <dbReference type="Proteomes" id="UP000663090"/>
    </source>
</evidence>